<evidence type="ECO:0000313" key="1">
    <source>
        <dbReference type="EMBL" id="KAI3795143.1"/>
    </source>
</evidence>
<proteinExistence type="predicted"/>
<gene>
    <name evidence="1" type="ORF">L1987_37791</name>
</gene>
<name>A0ACB9HGW7_9ASTR</name>
<organism evidence="1 2">
    <name type="scientific">Smallanthus sonchifolius</name>
    <dbReference type="NCBI Taxonomy" id="185202"/>
    <lineage>
        <taxon>Eukaryota</taxon>
        <taxon>Viridiplantae</taxon>
        <taxon>Streptophyta</taxon>
        <taxon>Embryophyta</taxon>
        <taxon>Tracheophyta</taxon>
        <taxon>Spermatophyta</taxon>
        <taxon>Magnoliopsida</taxon>
        <taxon>eudicotyledons</taxon>
        <taxon>Gunneridae</taxon>
        <taxon>Pentapetalae</taxon>
        <taxon>asterids</taxon>
        <taxon>campanulids</taxon>
        <taxon>Asterales</taxon>
        <taxon>Asteraceae</taxon>
        <taxon>Asteroideae</taxon>
        <taxon>Heliantheae alliance</taxon>
        <taxon>Millerieae</taxon>
        <taxon>Smallanthus</taxon>
    </lineage>
</organism>
<evidence type="ECO:0000313" key="2">
    <source>
        <dbReference type="Proteomes" id="UP001056120"/>
    </source>
</evidence>
<comment type="caution">
    <text evidence="1">The sequence shown here is derived from an EMBL/GenBank/DDBJ whole genome shotgun (WGS) entry which is preliminary data.</text>
</comment>
<protein>
    <submittedName>
        <fullName evidence="1">Uncharacterized protein</fullName>
    </submittedName>
</protein>
<dbReference type="Proteomes" id="UP001056120">
    <property type="component" value="Linkage Group LG12"/>
</dbReference>
<accession>A0ACB9HGW7</accession>
<dbReference type="EMBL" id="CM042029">
    <property type="protein sequence ID" value="KAI3795143.1"/>
    <property type="molecule type" value="Genomic_DNA"/>
</dbReference>
<reference evidence="1 2" key="2">
    <citation type="journal article" date="2022" name="Mol. Ecol. Resour.">
        <title>The genomes of chicory, endive, great burdock and yacon provide insights into Asteraceae paleo-polyploidization history and plant inulin production.</title>
        <authorList>
            <person name="Fan W."/>
            <person name="Wang S."/>
            <person name="Wang H."/>
            <person name="Wang A."/>
            <person name="Jiang F."/>
            <person name="Liu H."/>
            <person name="Zhao H."/>
            <person name="Xu D."/>
            <person name="Zhang Y."/>
        </authorList>
    </citation>
    <scope>NUCLEOTIDE SEQUENCE [LARGE SCALE GENOMIC DNA]</scope>
    <source>
        <strain evidence="2">cv. Yunnan</strain>
        <tissue evidence="1">Leaves</tissue>
    </source>
</reference>
<reference evidence="2" key="1">
    <citation type="journal article" date="2022" name="Mol. Ecol. Resour.">
        <title>The genomes of chicory, endive, great burdock and yacon provide insights into Asteraceae palaeo-polyploidization history and plant inulin production.</title>
        <authorList>
            <person name="Fan W."/>
            <person name="Wang S."/>
            <person name="Wang H."/>
            <person name="Wang A."/>
            <person name="Jiang F."/>
            <person name="Liu H."/>
            <person name="Zhao H."/>
            <person name="Xu D."/>
            <person name="Zhang Y."/>
        </authorList>
    </citation>
    <scope>NUCLEOTIDE SEQUENCE [LARGE SCALE GENOMIC DNA]</scope>
    <source>
        <strain evidence="2">cv. Yunnan</strain>
    </source>
</reference>
<keyword evidence="2" id="KW-1185">Reference proteome</keyword>
<sequence length="236" mass="26735">MSIVETSDSSAEGFDYITAGLGFSNKDLINSDISQTADYKATSPVSKYCFDQIVHVAKDFIRIKFMKEEDNSSDEQKIEKVDAIHIHTTKKLPSPWKRDKVAERLKNKRVKETTKATMFKKPCKACFKYGEEGHVAKHYKKVDKTSSSILKRHGSDGKGNKSCFFGSKSTRNNPLNDQKKNYSSTPPYVKSVSHDSKIKTMKDTPRNSHAPNSKFPRPSKVKQTYVPKPFSSKLKE</sequence>